<dbReference type="Gene3D" id="3.40.50.300">
    <property type="entry name" value="P-loop containing nucleotide triphosphate hydrolases"/>
    <property type="match status" value="1"/>
</dbReference>
<proteinExistence type="predicted"/>
<protein>
    <submittedName>
        <fullName evidence="2">Putative ATPase, putative transposase</fullName>
    </submittedName>
</protein>
<dbReference type="InterPro" id="IPR027417">
    <property type="entry name" value="P-loop_NTPase"/>
</dbReference>
<dbReference type="SUPFAM" id="SSF52540">
    <property type="entry name" value="P-loop containing nucleoside triphosphate hydrolases"/>
    <property type="match status" value="1"/>
</dbReference>
<accession>A0A8S5TK19</accession>
<dbReference type="PANTHER" id="PTHR35894:SF5">
    <property type="entry name" value="MU-LIKE PROPHAGE FLUMU DNA TRANSPOSITION PROTEIN B"/>
    <property type="match status" value="1"/>
</dbReference>
<reference evidence="2" key="1">
    <citation type="journal article" date="2021" name="Proc. Natl. Acad. Sci. U.S.A.">
        <title>A Catalog of Tens of Thousands of Viruses from Human Metagenomes Reveals Hidden Associations with Chronic Diseases.</title>
        <authorList>
            <person name="Tisza M.J."/>
            <person name="Buck C.B."/>
        </authorList>
    </citation>
    <scope>NUCLEOTIDE SEQUENCE</scope>
    <source>
        <strain evidence="2">CtwQT14</strain>
    </source>
</reference>
<dbReference type="InterPro" id="IPR010982">
    <property type="entry name" value="Lambda_DNA-bd_dom_sf"/>
</dbReference>
<sequence>MELKEKFINLLRKKNYSYADVVQATELTKTDISRWLNHDYTGKDNRIIDVVNNFIEREEARIVEEDIPYVETSTVKYIHEISRACHTSGRIGVCTGQPGLGKTYAIKKYTDKYLDSILIESDSSYSAKALLLDIHKRLNLSGTGTTYKLKCEVLNKLYNSGRFLIIDEADKLKYSALEMARRIHDKTGIGILLIGASELYLHMTEYKQLYSRVKYYKSLNKLSIQDVMKVLEAMHIDLSLASTYLKYSDGNMRTLSNLISHSLFIAKINKKDKVDEMVIEKSSLLLMV</sequence>
<dbReference type="InterPro" id="IPR049945">
    <property type="entry name" value="AAA_22"/>
</dbReference>
<dbReference type="GO" id="GO:0003677">
    <property type="term" value="F:DNA binding"/>
    <property type="evidence" value="ECO:0007669"/>
    <property type="project" value="InterPro"/>
</dbReference>
<organism evidence="2">
    <name type="scientific">Siphoviridae sp. ctwQT14</name>
    <dbReference type="NCBI Taxonomy" id="2827971"/>
    <lineage>
        <taxon>Viruses</taxon>
        <taxon>Duplodnaviria</taxon>
        <taxon>Heunggongvirae</taxon>
        <taxon>Uroviricota</taxon>
        <taxon>Caudoviricetes</taxon>
    </lineage>
</organism>
<name>A0A8S5TK19_9CAUD</name>
<dbReference type="GO" id="GO:0016887">
    <property type="term" value="F:ATP hydrolysis activity"/>
    <property type="evidence" value="ECO:0007669"/>
    <property type="project" value="InterPro"/>
</dbReference>
<evidence type="ECO:0000259" key="1">
    <source>
        <dbReference type="Pfam" id="PF13401"/>
    </source>
</evidence>
<dbReference type="Gene3D" id="1.10.260.40">
    <property type="entry name" value="lambda repressor-like DNA-binding domains"/>
    <property type="match status" value="1"/>
</dbReference>
<dbReference type="PANTHER" id="PTHR35894">
    <property type="entry name" value="GENERAL SECRETION PATHWAY PROTEIN A-RELATED"/>
    <property type="match status" value="1"/>
</dbReference>
<dbReference type="Pfam" id="PF13401">
    <property type="entry name" value="AAA_22"/>
    <property type="match status" value="1"/>
</dbReference>
<feature type="domain" description="ORC1/DEAH AAA+ ATPase" evidence="1">
    <location>
        <begin position="88"/>
        <end position="200"/>
    </location>
</feature>
<dbReference type="EMBL" id="BK032842">
    <property type="protein sequence ID" value="DAF63521.1"/>
    <property type="molecule type" value="Genomic_DNA"/>
</dbReference>
<dbReference type="InterPro" id="IPR052026">
    <property type="entry name" value="ExeA_AAA_ATPase_DNA-bind"/>
</dbReference>
<evidence type="ECO:0000313" key="2">
    <source>
        <dbReference type="EMBL" id="DAF63521.1"/>
    </source>
</evidence>